<dbReference type="Gene3D" id="3.40.630.40">
    <property type="entry name" value="Zn-dependent exopeptidases"/>
    <property type="match status" value="1"/>
</dbReference>
<evidence type="ECO:0000313" key="2">
    <source>
        <dbReference type="Proteomes" id="UP001595776"/>
    </source>
</evidence>
<keyword evidence="2" id="KW-1185">Reference proteome</keyword>
<organism evidence="1 2">
    <name type="scientific">Kordiimonas lipolytica</name>
    <dbReference type="NCBI Taxonomy" id="1662421"/>
    <lineage>
        <taxon>Bacteria</taxon>
        <taxon>Pseudomonadati</taxon>
        <taxon>Pseudomonadota</taxon>
        <taxon>Alphaproteobacteria</taxon>
        <taxon>Kordiimonadales</taxon>
        <taxon>Kordiimonadaceae</taxon>
        <taxon>Kordiimonas</taxon>
    </lineage>
</organism>
<reference evidence="2" key="1">
    <citation type="journal article" date="2019" name="Int. J. Syst. Evol. Microbiol.">
        <title>The Global Catalogue of Microorganisms (GCM) 10K type strain sequencing project: providing services to taxonomists for standard genome sequencing and annotation.</title>
        <authorList>
            <consortium name="The Broad Institute Genomics Platform"/>
            <consortium name="The Broad Institute Genome Sequencing Center for Infectious Disease"/>
            <person name="Wu L."/>
            <person name="Ma J."/>
        </authorList>
    </citation>
    <scope>NUCLEOTIDE SEQUENCE [LARGE SCALE GENOMIC DNA]</scope>
    <source>
        <strain evidence="2">CGMCC 1.15304</strain>
    </source>
</reference>
<sequence>MTQESCDDTSGNIEKAPAPYLCRPAPKPGPFVFALPHSGRFYPKAMRAATHLSDHTLRLSEDAFVDRLFKSAPESGATLLVATHARAYLDLNRDEMELDPTMFTPALDPTMVQETHRVKAGLGIIPRLVAENVPIYTKQLPAREAFFRIDQVYKPYHEKLAALISTRRKQFGYAVVIDCHSMPSENRDGKRYGPDIVLGDNWGSACSRDMTSIAEELLIRAGFRVRRNVPYSGGFTTQYYGNPNQGRHALQIEINRAIYMNENKLEPLPEFGEIHDKLQWFSENLIARFTELHARRQCTDLPKAAE</sequence>
<dbReference type="EMBL" id="JBHSCR010000014">
    <property type="protein sequence ID" value="MFC4349063.1"/>
    <property type="molecule type" value="Genomic_DNA"/>
</dbReference>
<dbReference type="Proteomes" id="UP001595776">
    <property type="component" value="Unassembled WGS sequence"/>
</dbReference>
<dbReference type="InterPro" id="IPR007709">
    <property type="entry name" value="N-FG_amidohydro"/>
</dbReference>
<dbReference type="Pfam" id="PF05013">
    <property type="entry name" value="FGase"/>
    <property type="match status" value="1"/>
</dbReference>
<evidence type="ECO:0000313" key="1">
    <source>
        <dbReference type="EMBL" id="MFC4349063.1"/>
    </source>
</evidence>
<gene>
    <name evidence="1" type="ORF">ACFO5Q_14505</name>
</gene>
<name>A0ABV8UF21_9PROT</name>
<accession>A0ABV8UF21</accession>
<comment type="caution">
    <text evidence="1">The sequence shown here is derived from an EMBL/GenBank/DDBJ whole genome shotgun (WGS) entry which is preliminary data.</text>
</comment>
<dbReference type="RefSeq" id="WP_068143850.1">
    <property type="nucleotide sequence ID" value="NZ_JBHSCR010000014.1"/>
</dbReference>
<protein>
    <submittedName>
        <fullName evidence="1">N-formylglutamate amidohydrolase</fullName>
    </submittedName>
</protein>
<dbReference type="SUPFAM" id="SSF53187">
    <property type="entry name" value="Zn-dependent exopeptidases"/>
    <property type="match status" value="1"/>
</dbReference>
<proteinExistence type="predicted"/>